<organism evidence="2 3">
    <name type="scientific">Streptacidiphilus jiangxiensis</name>
    <dbReference type="NCBI Taxonomy" id="235985"/>
    <lineage>
        <taxon>Bacteria</taxon>
        <taxon>Bacillati</taxon>
        <taxon>Actinomycetota</taxon>
        <taxon>Actinomycetes</taxon>
        <taxon>Kitasatosporales</taxon>
        <taxon>Streptomycetaceae</taxon>
        <taxon>Streptacidiphilus</taxon>
    </lineage>
</organism>
<dbReference type="SUPFAM" id="SSF55729">
    <property type="entry name" value="Acyl-CoA N-acyltransferases (Nat)"/>
    <property type="match status" value="1"/>
</dbReference>
<evidence type="ECO:0000313" key="3">
    <source>
        <dbReference type="Proteomes" id="UP000183015"/>
    </source>
</evidence>
<dbReference type="STRING" id="235985.SAMN05414137_13026"/>
<keyword evidence="3" id="KW-1185">Reference proteome</keyword>
<dbReference type="Gene3D" id="3.40.630.30">
    <property type="match status" value="1"/>
</dbReference>
<protein>
    <submittedName>
        <fullName evidence="2">Uncharacterized protein</fullName>
    </submittedName>
</protein>
<dbReference type="Proteomes" id="UP000183015">
    <property type="component" value="Unassembled WGS sequence"/>
</dbReference>
<feature type="compositionally biased region" description="Basic and acidic residues" evidence="1">
    <location>
        <begin position="31"/>
        <end position="40"/>
    </location>
</feature>
<feature type="compositionally biased region" description="Basic and acidic residues" evidence="1">
    <location>
        <begin position="1"/>
        <end position="16"/>
    </location>
</feature>
<proteinExistence type="predicted"/>
<gene>
    <name evidence="2" type="ORF">SAMN05414137_13026</name>
</gene>
<feature type="region of interest" description="Disordered" evidence="1">
    <location>
        <begin position="93"/>
        <end position="142"/>
    </location>
</feature>
<name>A0A1H7YQX2_STRJI</name>
<dbReference type="EMBL" id="FOAZ01000030">
    <property type="protein sequence ID" value="SEM48490.1"/>
    <property type="molecule type" value="Genomic_DNA"/>
</dbReference>
<accession>A0A1H7YQX2</accession>
<feature type="compositionally biased region" description="Low complexity" evidence="1">
    <location>
        <begin position="93"/>
        <end position="110"/>
    </location>
</feature>
<reference evidence="3" key="1">
    <citation type="submission" date="2016-10" db="EMBL/GenBank/DDBJ databases">
        <authorList>
            <person name="Varghese N."/>
        </authorList>
    </citation>
    <scope>NUCLEOTIDE SEQUENCE [LARGE SCALE GENOMIC DNA]</scope>
    <source>
        <strain evidence="3">DSM 45096 / BCRC 16803 / CGMCC 4.1857 / CIP 109030 / JCM 12277 / KCTC 19219 / NBRC 100920 / 33214</strain>
    </source>
</reference>
<sequence>MTAERKSVAHSRRDLRTMTPRQAAQAQWDEAAEHRGHGYAEELPAEGTRILAADGAELIRAGTDVGNAPMAASFARTGYDVFQRVLLMSWDRPASAWSSSGSQSRPGRYSSQRREAPVSAKARSSAGTPGSGRSRCQTRDQA</sequence>
<evidence type="ECO:0000313" key="2">
    <source>
        <dbReference type="EMBL" id="SEM48490.1"/>
    </source>
</evidence>
<feature type="region of interest" description="Disordered" evidence="1">
    <location>
        <begin position="1"/>
        <end position="43"/>
    </location>
</feature>
<dbReference type="InterPro" id="IPR016181">
    <property type="entry name" value="Acyl_CoA_acyltransferase"/>
</dbReference>
<dbReference type="AlphaFoldDB" id="A0A1H7YQX2"/>
<evidence type="ECO:0000256" key="1">
    <source>
        <dbReference type="SAM" id="MobiDB-lite"/>
    </source>
</evidence>